<dbReference type="RefSeq" id="XP_045545924.1">
    <property type="nucleotide sequence ID" value="XM_045689968.1"/>
</dbReference>
<dbReference type="GeneID" id="106563282"/>
<dbReference type="PANTHER" id="PTHR33050:SF7">
    <property type="entry name" value="RIBONUCLEASE H"/>
    <property type="match status" value="1"/>
</dbReference>
<dbReference type="InterPro" id="IPR052055">
    <property type="entry name" value="Hepadnavirus_pol/RT"/>
</dbReference>
<proteinExistence type="predicted"/>
<evidence type="ECO:0000313" key="3">
    <source>
        <dbReference type="RefSeq" id="XP_045545924.1"/>
    </source>
</evidence>
<dbReference type="SUPFAM" id="SSF56672">
    <property type="entry name" value="DNA/RNA polymerases"/>
    <property type="match status" value="1"/>
</dbReference>
<sequence>MDAVLAPLTSRGLLILNYLDDWLICPSTRTQVLSDRDMLLTHIGRLGITVNDKGPRLPTRRVQAILSCFDHFWQGRVVSALTCQRLLGLLTAALLLIPLGLLHLQPLQRWFNSHRQLRVTAQCLRTLLRWHCCSFLLGGGDAEDVLPVAGQHRPLPDQLGKCGQGQVGQRLLATPSERQAHQNTRAPSCTAGHAVCPSTSEGKTCPGENELHTCVLHQPSGWTEVPPPLSYGMGAPSLVQHLCDKFGRVQVDLFASLDNAHCPLWYSTGPLGLDAVAHNWPGLELYDFPLIQAVPDWTRKAAHPLLLVAPYWLRRPWFSLLLSLLSGAPWQLPLRSDLLSQAGGTLWHPRPHRLSLWTWPLNGTPMVHVRATGGCSVHHAERKGTGCNCSIPVALAVVLLLVHWY</sequence>
<dbReference type="Proteomes" id="UP001652741">
    <property type="component" value="Chromosome ssa11"/>
</dbReference>
<protein>
    <recommendedName>
        <fullName evidence="1">Reverse transcriptase domain-containing protein</fullName>
    </recommendedName>
</protein>
<evidence type="ECO:0000313" key="2">
    <source>
        <dbReference type="Proteomes" id="UP001652741"/>
    </source>
</evidence>
<dbReference type="InterPro" id="IPR000477">
    <property type="entry name" value="RT_dom"/>
</dbReference>
<dbReference type="InterPro" id="IPR043502">
    <property type="entry name" value="DNA/RNA_pol_sf"/>
</dbReference>
<keyword evidence="2" id="KW-1185">Reference proteome</keyword>
<name>A0ABM3CH86_SALSA</name>
<evidence type="ECO:0000259" key="1">
    <source>
        <dbReference type="PROSITE" id="PS50878"/>
    </source>
</evidence>
<gene>
    <name evidence="3" type="primary">LOC106563282</name>
</gene>
<dbReference type="PROSITE" id="PS50878">
    <property type="entry name" value="RT_POL"/>
    <property type="match status" value="1"/>
</dbReference>
<feature type="domain" description="Reverse transcriptase" evidence="1">
    <location>
        <begin position="1"/>
        <end position="78"/>
    </location>
</feature>
<dbReference type="PANTHER" id="PTHR33050">
    <property type="entry name" value="REVERSE TRANSCRIPTASE DOMAIN-CONTAINING PROTEIN"/>
    <property type="match status" value="1"/>
</dbReference>
<reference evidence="3" key="1">
    <citation type="submission" date="2025-08" db="UniProtKB">
        <authorList>
            <consortium name="RefSeq"/>
        </authorList>
    </citation>
    <scope>IDENTIFICATION</scope>
</reference>
<organism evidence="2 3">
    <name type="scientific">Salmo salar</name>
    <name type="common">Atlantic salmon</name>
    <dbReference type="NCBI Taxonomy" id="8030"/>
    <lineage>
        <taxon>Eukaryota</taxon>
        <taxon>Metazoa</taxon>
        <taxon>Chordata</taxon>
        <taxon>Craniata</taxon>
        <taxon>Vertebrata</taxon>
        <taxon>Euteleostomi</taxon>
        <taxon>Actinopterygii</taxon>
        <taxon>Neopterygii</taxon>
        <taxon>Teleostei</taxon>
        <taxon>Protacanthopterygii</taxon>
        <taxon>Salmoniformes</taxon>
        <taxon>Salmonidae</taxon>
        <taxon>Salmoninae</taxon>
        <taxon>Salmo</taxon>
    </lineage>
</organism>
<accession>A0ABM3CH86</accession>